<evidence type="ECO:0000313" key="1">
    <source>
        <dbReference type="EMBL" id="MBA8811610.1"/>
    </source>
</evidence>
<accession>A0A7W3JEZ5</accession>
<sequence>MPAEPASPDVRDFRLHAWVDESMRATRNGADGIYLMAAAVADPSACDVVRDDLRAMTEKKAQRLHWRHETPERQAKIAATIGSHDLVNLVVVGMPLDARRQERARAICTERLLYELDDLGVAHVWLETRHPALNQRDLRLVKALRGKRSISSSIRVEFARPKDEPMLWIPDAVAGAVNAARSGATDVVDDMGRISIIDVDLP</sequence>
<dbReference type="AlphaFoldDB" id="A0A7W3JEZ5"/>
<dbReference type="Proteomes" id="UP000540568">
    <property type="component" value="Unassembled WGS sequence"/>
</dbReference>
<comment type="caution">
    <text evidence="1">The sequence shown here is derived from an EMBL/GenBank/DDBJ whole genome shotgun (WGS) entry which is preliminary data.</text>
</comment>
<reference evidence="1 2" key="1">
    <citation type="submission" date="2020-07" db="EMBL/GenBank/DDBJ databases">
        <title>Sequencing the genomes of 1000 actinobacteria strains.</title>
        <authorList>
            <person name="Klenk H.-P."/>
        </authorList>
    </citation>
    <scope>NUCLEOTIDE SEQUENCE [LARGE SCALE GENOMIC DNA]</scope>
    <source>
        <strain evidence="1 2">DSM 44121</strain>
    </source>
</reference>
<keyword evidence="2" id="KW-1185">Reference proteome</keyword>
<dbReference type="EMBL" id="JACGWV010000003">
    <property type="protein sequence ID" value="MBA8811610.1"/>
    <property type="molecule type" value="Genomic_DNA"/>
</dbReference>
<protein>
    <submittedName>
        <fullName evidence="1">Uncharacterized protein</fullName>
    </submittedName>
</protein>
<organism evidence="1 2">
    <name type="scientific">Promicromonospora sukumoe</name>
    <dbReference type="NCBI Taxonomy" id="88382"/>
    <lineage>
        <taxon>Bacteria</taxon>
        <taxon>Bacillati</taxon>
        <taxon>Actinomycetota</taxon>
        <taxon>Actinomycetes</taxon>
        <taxon>Micrococcales</taxon>
        <taxon>Promicromonosporaceae</taxon>
        <taxon>Promicromonospora</taxon>
    </lineage>
</organism>
<dbReference type="RefSeq" id="WP_182620705.1">
    <property type="nucleotide sequence ID" value="NZ_BAAATF010000001.1"/>
</dbReference>
<gene>
    <name evidence="1" type="ORF">FHX71_005617</name>
</gene>
<evidence type="ECO:0000313" key="2">
    <source>
        <dbReference type="Proteomes" id="UP000540568"/>
    </source>
</evidence>
<proteinExistence type="predicted"/>
<name>A0A7W3JEZ5_9MICO</name>